<feature type="compositionally biased region" description="Pro residues" evidence="1">
    <location>
        <begin position="1"/>
        <end position="17"/>
    </location>
</feature>
<dbReference type="InterPro" id="IPR006461">
    <property type="entry name" value="PLAC_motif_containing"/>
</dbReference>
<gene>
    <name evidence="3" type="ORF">TorRG33x02_171850</name>
</gene>
<dbReference type="Proteomes" id="UP000237000">
    <property type="component" value="Unassembled WGS sequence"/>
</dbReference>
<dbReference type="InParanoid" id="A0A2P5ENJ5"/>
<protein>
    <submittedName>
        <fullName evidence="3">PLAC8 motif-containing protein</fullName>
    </submittedName>
</protein>
<dbReference type="PANTHER" id="PTHR15907">
    <property type="entry name" value="DUF614 FAMILY PROTEIN-RELATED"/>
    <property type="match status" value="1"/>
</dbReference>
<evidence type="ECO:0000313" key="4">
    <source>
        <dbReference type="Proteomes" id="UP000237000"/>
    </source>
</evidence>
<dbReference type="AlphaFoldDB" id="A0A2P5ENJ5"/>
<dbReference type="OrthoDB" id="1045822at2759"/>
<dbReference type="Pfam" id="PF04749">
    <property type="entry name" value="PLAC8"/>
    <property type="match status" value="1"/>
</dbReference>
<feature type="transmembrane region" description="Helical" evidence="2">
    <location>
        <begin position="98"/>
        <end position="117"/>
    </location>
</feature>
<keyword evidence="4" id="KW-1185">Reference proteome</keyword>
<keyword evidence="2" id="KW-0812">Transmembrane</keyword>
<proteinExistence type="predicted"/>
<accession>A0A2P5ENJ5</accession>
<keyword evidence="2" id="KW-1133">Transmembrane helix</keyword>
<keyword evidence="2" id="KW-0472">Membrane</keyword>
<dbReference type="STRING" id="63057.A0A2P5ENJ5"/>
<dbReference type="EMBL" id="JXTC01000122">
    <property type="protein sequence ID" value="PON87072.1"/>
    <property type="molecule type" value="Genomic_DNA"/>
</dbReference>
<dbReference type="NCBIfam" id="TIGR01571">
    <property type="entry name" value="A_thal_Cys_rich"/>
    <property type="match status" value="1"/>
</dbReference>
<feature type="region of interest" description="Disordered" evidence="1">
    <location>
        <begin position="1"/>
        <end position="28"/>
    </location>
</feature>
<evidence type="ECO:0000256" key="2">
    <source>
        <dbReference type="SAM" id="Phobius"/>
    </source>
</evidence>
<comment type="caution">
    <text evidence="3">The sequence shown here is derived from an EMBL/GenBank/DDBJ whole genome shotgun (WGS) entry which is preliminary data.</text>
</comment>
<name>A0A2P5ENJ5_TREOI</name>
<organism evidence="3 4">
    <name type="scientific">Trema orientale</name>
    <name type="common">Charcoal tree</name>
    <name type="synonym">Celtis orientalis</name>
    <dbReference type="NCBI Taxonomy" id="63057"/>
    <lineage>
        <taxon>Eukaryota</taxon>
        <taxon>Viridiplantae</taxon>
        <taxon>Streptophyta</taxon>
        <taxon>Embryophyta</taxon>
        <taxon>Tracheophyta</taxon>
        <taxon>Spermatophyta</taxon>
        <taxon>Magnoliopsida</taxon>
        <taxon>eudicotyledons</taxon>
        <taxon>Gunneridae</taxon>
        <taxon>Pentapetalae</taxon>
        <taxon>rosids</taxon>
        <taxon>fabids</taxon>
        <taxon>Rosales</taxon>
        <taxon>Cannabaceae</taxon>
        <taxon>Trema</taxon>
    </lineage>
</organism>
<reference evidence="4" key="1">
    <citation type="submission" date="2016-06" db="EMBL/GenBank/DDBJ databases">
        <title>Parallel loss of symbiosis genes in relatives of nitrogen-fixing non-legume Parasponia.</title>
        <authorList>
            <person name="Van Velzen R."/>
            <person name="Holmer R."/>
            <person name="Bu F."/>
            <person name="Rutten L."/>
            <person name="Van Zeijl A."/>
            <person name="Liu W."/>
            <person name="Santuari L."/>
            <person name="Cao Q."/>
            <person name="Sharma T."/>
            <person name="Shen D."/>
            <person name="Roswanjaya Y."/>
            <person name="Wardhani T."/>
            <person name="Kalhor M.S."/>
            <person name="Jansen J."/>
            <person name="Van den Hoogen J."/>
            <person name="Gungor B."/>
            <person name="Hartog M."/>
            <person name="Hontelez J."/>
            <person name="Verver J."/>
            <person name="Yang W.-C."/>
            <person name="Schijlen E."/>
            <person name="Repin R."/>
            <person name="Schilthuizen M."/>
            <person name="Schranz E."/>
            <person name="Heidstra R."/>
            <person name="Miyata K."/>
            <person name="Fedorova E."/>
            <person name="Kohlen W."/>
            <person name="Bisseling T."/>
            <person name="Smit S."/>
            <person name="Geurts R."/>
        </authorList>
    </citation>
    <scope>NUCLEOTIDE SEQUENCE [LARGE SCALE GENOMIC DNA]</scope>
    <source>
        <strain evidence="4">cv. RG33-2</strain>
    </source>
</reference>
<evidence type="ECO:0000313" key="3">
    <source>
        <dbReference type="EMBL" id="PON87072.1"/>
    </source>
</evidence>
<evidence type="ECO:0000256" key="1">
    <source>
        <dbReference type="SAM" id="MobiDB-lite"/>
    </source>
</evidence>
<sequence length="165" mass="18099">MDPYPTAPSAPPVPQHPIPTTSEAPKSSLVSNSERYRYLNVTAPIDGISHAPVPWSTGLCGCFDDVSTCCLTCWCPCVTFGRIAEIVDQGSTSCGTSGLLYTLIMCVSGCSCLYSCFYRSKLRGQYFLEERPCTDCCVHCWCEGCSLCQEYRELKNHGFDMSIGN</sequence>